<dbReference type="EMBL" id="CP035503">
    <property type="protein sequence ID" value="QDL39518.1"/>
    <property type="molecule type" value="Genomic_DNA"/>
</dbReference>
<dbReference type="InterPro" id="IPR007055">
    <property type="entry name" value="BON_dom"/>
</dbReference>
<dbReference type="Proteomes" id="UP000316798">
    <property type="component" value="Chromosome"/>
</dbReference>
<sequence length="164" mass="17714">MKAAPALLCLTGFWVGLAHAQSAPEKKNWFDDPFFQVSSGLRACPVPEGPLLTQDEARAVEHWRAERGTSCYQAGRCRLPNSYLYDKGLAAPVAAALAAVPGVQTGSVWVTIQRRWVFLQGCVATPAQITALQQAAQAVPDVEIVVPMLLVGTSGKPRYDVRQP</sequence>
<dbReference type="PROSITE" id="PS50914">
    <property type="entry name" value="BON"/>
    <property type="match status" value="1"/>
</dbReference>
<evidence type="ECO:0000259" key="2">
    <source>
        <dbReference type="PROSITE" id="PS50914"/>
    </source>
</evidence>
<gene>
    <name evidence="3" type="ORF">EUB48_20935</name>
</gene>
<keyword evidence="4" id="KW-1185">Reference proteome</keyword>
<keyword evidence="1" id="KW-0732">Signal</keyword>
<dbReference type="OrthoDB" id="8593220at2"/>
<name>A0A515DGK1_9BURK</name>
<organism evidence="3 4">
    <name type="scientific">Rhodoferax sediminis</name>
    <dbReference type="NCBI Taxonomy" id="2509614"/>
    <lineage>
        <taxon>Bacteria</taxon>
        <taxon>Pseudomonadati</taxon>
        <taxon>Pseudomonadota</taxon>
        <taxon>Betaproteobacteria</taxon>
        <taxon>Burkholderiales</taxon>
        <taxon>Comamonadaceae</taxon>
        <taxon>Rhodoferax</taxon>
    </lineage>
</organism>
<dbReference type="KEGG" id="rhf:EUB48_20935"/>
<proteinExistence type="predicted"/>
<reference evidence="3 4" key="1">
    <citation type="submission" date="2019-01" db="EMBL/GenBank/DDBJ databases">
        <title>Genomic insights into a novel species Rhodoferax sp.</title>
        <authorList>
            <person name="Jin L."/>
        </authorList>
    </citation>
    <scope>NUCLEOTIDE SEQUENCE [LARGE SCALE GENOMIC DNA]</scope>
    <source>
        <strain evidence="3 4">CHu59-6-5</strain>
    </source>
</reference>
<protein>
    <submittedName>
        <fullName evidence="3">BON domain-containing protein</fullName>
    </submittedName>
</protein>
<feature type="domain" description="BON" evidence="2">
    <location>
        <begin position="85"/>
        <end position="153"/>
    </location>
</feature>
<dbReference type="RefSeq" id="WP_142820982.1">
    <property type="nucleotide sequence ID" value="NZ_CP035503.1"/>
</dbReference>
<feature type="chain" id="PRO_5021719905" evidence="1">
    <location>
        <begin position="21"/>
        <end position="164"/>
    </location>
</feature>
<dbReference type="AlphaFoldDB" id="A0A515DGK1"/>
<feature type="signal peptide" evidence="1">
    <location>
        <begin position="1"/>
        <end position="20"/>
    </location>
</feature>
<evidence type="ECO:0000313" key="3">
    <source>
        <dbReference type="EMBL" id="QDL39518.1"/>
    </source>
</evidence>
<accession>A0A515DGK1</accession>
<evidence type="ECO:0000313" key="4">
    <source>
        <dbReference type="Proteomes" id="UP000316798"/>
    </source>
</evidence>
<evidence type="ECO:0000256" key="1">
    <source>
        <dbReference type="SAM" id="SignalP"/>
    </source>
</evidence>
<dbReference type="Pfam" id="PF04972">
    <property type="entry name" value="BON"/>
    <property type="match status" value="1"/>
</dbReference>